<name>A0AAD3E5Q4_9CHLO</name>
<keyword evidence="12" id="KW-1185">Reference proteome</keyword>
<sequence>MSSEGASMVATQAGGKSPKSSRFVSTLKRFLNILKAKDDGLGASPSPLASDVPMKTPRFAAISTTSLEKSSIDSLSRGSAGYLGALSFRLPFGSQKAYDRPPLAQATGASARGRAAALQHSHSGPCDASLCQLSSSYEHRPGHHPPQPPKGAQLSRHASILPTGSWEQPSMRSAAVLPPLPPSQEADRDSGAASAPHPRAAKGAPDKPAVKPAQSSEPGNQAAQQAGCPGACAAPGPVPVPAPTASAPPEAPAAEPQLACRSMLLAVCPGLPAAMQRQDWSLEDYDVSCRIYKSTTAAVYKATCRRSGLPVALKVYFLSRVPANVIHMIVREVKIHAPLVHKNIVMLYGVFQDEKLLVLVQEFAARGDLFGIYRSMNQRMSEGQLTELVLAPFLNGLAYLHARGICHRDIKPENILFTQDWRLVIADFGVSIDLNEERAVTRAGTLEYMAPEVERCPLKALPEDNKENESLAYTTAVDVWAVGVLAYELLVGFPPFVADPAATATAAAAAAAHHHHHPQAGTAAAAASFLAANATCKSLSFPASTSSAARDFIRRALAERPEDRPTAQQLLQHPWLAAGAASVPASSASAAAAHRVPVRRSSGQLSSNSQSPLLPSRLGSISLASGVAAGNSNLPIASAIAAALPAQ</sequence>
<evidence type="ECO:0000256" key="3">
    <source>
        <dbReference type="ARBA" id="ARBA00022741"/>
    </source>
</evidence>
<dbReference type="PROSITE" id="PS50011">
    <property type="entry name" value="PROTEIN_KINASE_DOM"/>
    <property type="match status" value="1"/>
</dbReference>
<dbReference type="GO" id="GO:0005524">
    <property type="term" value="F:ATP binding"/>
    <property type="evidence" value="ECO:0007669"/>
    <property type="project" value="UniProtKB-KW"/>
</dbReference>
<evidence type="ECO:0000256" key="2">
    <source>
        <dbReference type="ARBA" id="ARBA00022679"/>
    </source>
</evidence>
<dbReference type="PANTHER" id="PTHR24350">
    <property type="entry name" value="SERINE/THREONINE-PROTEIN KINASE IAL-RELATED"/>
    <property type="match status" value="1"/>
</dbReference>
<feature type="compositionally biased region" description="Low complexity" evidence="9">
    <location>
        <begin position="218"/>
        <end position="230"/>
    </location>
</feature>
<evidence type="ECO:0000256" key="8">
    <source>
        <dbReference type="PIRSR" id="PIRSR630616-3"/>
    </source>
</evidence>
<evidence type="ECO:0000256" key="6">
    <source>
        <dbReference type="PIRSR" id="PIRSR630616-1"/>
    </source>
</evidence>
<evidence type="ECO:0000256" key="5">
    <source>
        <dbReference type="ARBA" id="ARBA00022840"/>
    </source>
</evidence>
<dbReference type="Pfam" id="PF00069">
    <property type="entry name" value="Pkinase"/>
    <property type="match status" value="1"/>
</dbReference>
<proteinExistence type="predicted"/>
<comment type="caution">
    <text evidence="11">The sequence shown here is derived from an EMBL/GenBank/DDBJ whole genome shotgun (WGS) entry which is preliminary data.</text>
</comment>
<keyword evidence="2" id="KW-0808">Transferase</keyword>
<dbReference type="SMART" id="SM00220">
    <property type="entry name" value="S_TKc"/>
    <property type="match status" value="1"/>
</dbReference>
<feature type="region of interest" description="Disordered" evidence="9">
    <location>
        <begin position="97"/>
        <end position="125"/>
    </location>
</feature>
<evidence type="ECO:0000256" key="4">
    <source>
        <dbReference type="ARBA" id="ARBA00022777"/>
    </source>
</evidence>
<dbReference type="GO" id="GO:0004674">
    <property type="term" value="F:protein serine/threonine kinase activity"/>
    <property type="evidence" value="ECO:0007669"/>
    <property type="project" value="UniProtKB-KW"/>
</dbReference>
<dbReference type="Gene3D" id="1.10.510.10">
    <property type="entry name" value="Transferase(Phosphotransferase) domain 1"/>
    <property type="match status" value="1"/>
</dbReference>
<dbReference type="InterPro" id="IPR000719">
    <property type="entry name" value="Prot_kinase_dom"/>
</dbReference>
<dbReference type="InterPro" id="IPR011009">
    <property type="entry name" value="Kinase-like_dom_sf"/>
</dbReference>
<dbReference type="SUPFAM" id="SSF56112">
    <property type="entry name" value="Protein kinase-like (PK-like)"/>
    <property type="match status" value="1"/>
</dbReference>
<feature type="compositionally biased region" description="Low complexity" evidence="9">
    <location>
        <begin position="104"/>
        <end position="117"/>
    </location>
</feature>
<evidence type="ECO:0000256" key="9">
    <source>
        <dbReference type="SAM" id="MobiDB-lite"/>
    </source>
</evidence>
<feature type="binding site" evidence="7">
    <location>
        <begin position="413"/>
        <end position="414"/>
    </location>
    <ligand>
        <name>ATP</name>
        <dbReference type="ChEBI" id="CHEBI:30616"/>
    </ligand>
</feature>
<protein>
    <recommendedName>
        <fullName evidence="10">Protein kinase domain-containing protein</fullName>
    </recommendedName>
</protein>
<feature type="domain" description="Protein kinase" evidence="10">
    <location>
        <begin position="285"/>
        <end position="576"/>
    </location>
</feature>
<feature type="region of interest" description="Disordered" evidence="9">
    <location>
        <begin position="1"/>
        <end position="20"/>
    </location>
</feature>
<evidence type="ECO:0000256" key="1">
    <source>
        <dbReference type="ARBA" id="ARBA00022527"/>
    </source>
</evidence>
<gene>
    <name evidence="11" type="ORF">Agub_g14429</name>
</gene>
<keyword evidence="1" id="KW-0723">Serine/threonine-protein kinase</keyword>
<organism evidence="11 12">
    <name type="scientific">Astrephomene gubernaculifera</name>
    <dbReference type="NCBI Taxonomy" id="47775"/>
    <lineage>
        <taxon>Eukaryota</taxon>
        <taxon>Viridiplantae</taxon>
        <taxon>Chlorophyta</taxon>
        <taxon>core chlorophytes</taxon>
        <taxon>Chlorophyceae</taxon>
        <taxon>CS clade</taxon>
        <taxon>Chlamydomonadales</taxon>
        <taxon>Astrephomenaceae</taxon>
        <taxon>Astrephomene</taxon>
    </lineage>
</organism>
<evidence type="ECO:0000259" key="10">
    <source>
        <dbReference type="PROSITE" id="PS50011"/>
    </source>
</evidence>
<dbReference type="AlphaFoldDB" id="A0AAD3E5Q4"/>
<feature type="binding site" evidence="7">
    <location>
        <position position="427"/>
    </location>
    <ligand>
        <name>ATP</name>
        <dbReference type="ChEBI" id="CHEBI:30616"/>
    </ligand>
</feature>
<dbReference type="Gene3D" id="3.30.200.20">
    <property type="entry name" value="Phosphorylase Kinase, domain 1"/>
    <property type="match status" value="1"/>
</dbReference>
<feature type="cross-link" description="Glycyl lysine isopeptide (Lys-Gly) (interchain with G-Cter in SUMO2)" evidence="8">
    <location>
        <position position="411"/>
    </location>
</feature>
<evidence type="ECO:0000313" key="11">
    <source>
        <dbReference type="EMBL" id="GFR52006.1"/>
    </source>
</evidence>
<feature type="active site" description="Proton acceptor" evidence="6">
    <location>
        <position position="409"/>
    </location>
</feature>
<keyword evidence="5 7" id="KW-0067">ATP-binding</keyword>
<reference evidence="11 12" key="1">
    <citation type="journal article" date="2021" name="Sci. Rep.">
        <title>Genome sequencing of the multicellular alga Astrephomene provides insights into convergent evolution of germ-soma differentiation.</title>
        <authorList>
            <person name="Yamashita S."/>
            <person name="Yamamoto K."/>
            <person name="Matsuzaki R."/>
            <person name="Suzuki S."/>
            <person name="Yamaguchi H."/>
            <person name="Hirooka S."/>
            <person name="Minakuchi Y."/>
            <person name="Miyagishima S."/>
            <person name="Kawachi M."/>
            <person name="Toyoda A."/>
            <person name="Nozaki H."/>
        </authorList>
    </citation>
    <scope>NUCLEOTIDE SEQUENCE [LARGE SCALE GENOMIC DNA]</scope>
    <source>
        <strain evidence="11 12">NIES-4017</strain>
    </source>
</reference>
<dbReference type="InterPro" id="IPR030616">
    <property type="entry name" value="Aur-like"/>
</dbReference>
<evidence type="ECO:0000256" key="7">
    <source>
        <dbReference type="PIRSR" id="PIRSR630616-2"/>
    </source>
</evidence>
<evidence type="ECO:0000313" key="12">
    <source>
        <dbReference type="Proteomes" id="UP001054857"/>
    </source>
</evidence>
<feature type="binding site" evidence="7">
    <location>
        <position position="314"/>
    </location>
    <ligand>
        <name>ATP</name>
        <dbReference type="ChEBI" id="CHEBI:30616"/>
    </ligand>
</feature>
<keyword evidence="4" id="KW-0418">Kinase</keyword>
<feature type="region of interest" description="Disordered" evidence="9">
    <location>
        <begin position="163"/>
        <end position="230"/>
    </location>
</feature>
<dbReference type="InterPro" id="IPR008271">
    <property type="entry name" value="Ser/Thr_kinase_AS"/>
</dbReference>
<accession>A0AAD3E5Q4</accession>
<dbReference type="EMBL" id="BMAR01000057">
    <property type="protein sequence ID" value="GFR52006.1"/>
    <property type="molecule type" value="Genomic_DNA"/>
</dbReference>
<keyword evidence="3 7" id="KW-0547">Nucleotide-binding</keyword>
<dbReference type="PROSITE" id="PS00108">
    <property type="entry name" value="PROTEIN_KINASE_ST"/>
    <property type="match status" value="1"/>
</dbReference>
<dbReference type="Proteomes" id="UP001054857">
    <property type="component" value="Unassembled WGS sequence"/>
</dbReference>
<feature type="binding site" evidence="7">
    <location>
        <begin position="362"/>
        <end position="364"/>
    </location>
    <ligand>
        <name>ATP</name>
        <dbReference type="ChEBI" id="CHEBI:30616"/>
    </ligand>
</feature>
<dbReference type="FunFam" id="1.10.510.10:FF:000813">
    <property type="entry name" value="Aurora-like kinase"/>
    <property type="match status" value="1"/>
</dbReference>